<evidence type="ECO:0000259" key="5">
    <source>
        <dbReference type="Pfam" id="PF18085"/>
    </source>
</evidence>
<dbReference type="EMBL" id="CP027306">
    <property type="protein sequence ID" value="AXE78580.1"/>
    <property type="molecule type" value="Genomic_DNA"/>
</dbReference>
<dbReference type="GO" id="GO:0005524">
    <property type="term" value="F:ATP binding"/>
    <property type="evidence" value="ECO:0007669"/>
    <property type="project" value="UniProtKB-KW"/>
</dbReference>
<name>A0A2Z5JE23_STRAR</name>
<keyword evidence="4" id="KW-0067">ATP-binding</keyword>
<reference evidence="6 7" key="1">
    <citation type="journal article" date="2018" name="Front. Microbiol.">
        <title>Genome Sequencing of Streptomyces atratus SCSIOZH16 and Activation Production of Nocardamine via Metabolic Engineering.</title>
        <authorList>
            <person name="Li Y."/>
            <person name="Zhang C."/>
            <person name="Liu C."/>
            <person name="Ju J."/>
            <person name="Ma J."/>
        </authorList>
    </citation>
    <scope>NUCLEOTIDE SEQUENCE [LARGE SCALE GENOMIC DNA]</scope>
    <source>
        <strain evidence="6 7">SCSIO_ZH16</strain>
    </source>
</reference>
<dbReference type="Pfam" id="PF18085">
    <property type="entry name" value="Mak_N_cap"/>
    <property type="match status" value="1"/>
</dbReference>
<evidence type="ECO:0000256" key="1">
    <source>
        <dbReference type="ARBA" id="ARBA00022679"/>
    </source>
</evidence>
<dbReference type="RefSeq" id="WP_114245161.1">
    <property type="nucleotide sequence ID" value="NZ_CP027306.1"/>
</dbReference>
<evidence type="ECO:0000256" key="3">
    <source>
        <dbReference type="ARBA" id="ARBA00022777"/>
    </source>
</evidence>
<dbReference type="AlphaFoldDB" id="A0A2Z5JE23"/>
<evidence type="ECO:0000256" key="2">
    <source>
        <dbReference type="ARBA" id="ARBA00022741"/>
    </source>
</evidence>
<dbReference type="InterPro" id="IPR040999">
    <property type="entry name" value="Mak_N_cap"/>
</dbReference>
<organism evidence="6 7">
    <name type="scientific">Streptomyces atratus</name>
    <dbReference type="NCBI Taxonomy" id="1893"/>
    <lineage>
        <taxon>Bacteria</taxon>
        <taxon>Bacillati</taxon>
        <taxon>Actinomycetota</taxon>
        <taxon>Actinomycetes</taxon>
        <taxon>Kitasatosporales</taxon>
        <taxon>Streptomycetaceae</taxon>
        <taxon>Streptomyces</taxon>
    </lineage>
</organism>
<evidence type="ECO:0000313" key="6">
    <source>
        <dbReference type="EMBL" id="AXE78580.1"/>
    </source>
</evidence>
<keyword evidence="2" id="KW-0547">Nucleotide-binding</keyword>
<protein>
    <submittedName>
        <fullName evidence="6">1,4-alpha-glucan branching protein</fullName>
    </submittedName>
</protein>
<feature type="domain" description="Maltokinase N-terminal cap" evidence="5">
    <location>
        <begin position="20"/>
        <end position="107"/>
    </location>
</feature>
<dbReference type="KEGG" id="sata:C5746_18465"/>
<dbReference type="GeneID" id="95520438"/>
<gene>
    <name evidence="6" type="ORF">C5746_18465</name>
</gene>
<proteinExistence type="predicted"/>
<evidence type="ECO:0000256" key="4">
    <source>
        <dbReference type="ARBA" id="ARBA00022840"/>
    </source>
</evidence>
<accession>A0A2Z5JE23</accession>
<dbReference type="Proteomes" id="UP000252698">
    <property type="component" value="Chromosome"/>
</dbReference>
<sequence length="220" mass="23225">MAVIHHTTLTPTKLELLTTWLPAQPWYRGTGQQPELARTGGFRLDDPKGEVGIEFMVVTDTSGDQPAEYQVLFSYRGAPLPGADDALIGTTEHGVLGQRWVYDGAHDPVVVAQLLALVVGEAEPQMQSTSDTPDPSVTARLDEPGITAELAASTATNSPDGTAILVTTAPDGRQLTVHINRELRTGQSANGQALGHVTAPAPLPDGTTAPTTFVEVHAHP</sequence>
<keyword evidence="3" id="KW-0418">Kinase</keyword>
<evidence type="ECO:0000313" key="7">
    <source>
        <dbReference type="Proteomes" id="UP000252698"/>
    </source>
</evidence>
<keyword evidence="1" id="KW-0808">Transferase</keyword>
<dbReference type="GO" id="GO:0016301">
    <property type="term" value="F:kinase activity"/>
    <property type="evidence" value="ECO:0007669"/>
    <property type="project" value="UniProtKB-KW"/>
</dbReference>